<accession>A0A0F9M9M9</accession>
<comment type="caution">
    <text evidence="1">The sequence shown here is derived from an EMBL/GenBank/DDBJ whole genome shotgun (WGS) entry which is preliminary data.</text>
</comment>
<organism evidence="1">
    <name type="scientific">marine sediment metagenome</name>
    <dbReference type="NCBI Taxonomy" id="412755"/>
    <lineage>
        <taxon>unclassified sequences</taxon>
        <taxon>metagenomes</taxon>
        <taxon>ecological metagenomes</taxon>
    </lineage>
</organism>
<dbReference type="AlphaFoldDB" id="A0A0F9M9M9"/>
<protein>
    <submittedName>
        <fullName evidence="1">Uncharacterized protein</fullName>
    </submittedName>
</protein>
<dbReference type="EMBL" id="LAZR01009311">
    <property type="protein sequence ID" value="KKM73375.1"/>
    <property type="molecule type" value="Genomic_DNA"/>
</dbReference>
<name>A0A0F9M9M9_9ZZZZ</name>
<reference evidence="1" key="1">
    <citation type="journal article" date="2015" name="Nature">
        <title>Complex archaea that bridge the gap between prokaryotes and eukaryotes.</title>
        <authorList>
            <person name="Spang A."/>
            <person name="Saw J.H."/>
            <person name="Jorgensen S.L."/>
            <person name="Zaremba-Niedzwiedzka K."/>
            <person name="Martijn J."/>
            <person name="Lind A.E."/>
            <person name="van Eijk R."/>
            <person name="Schleper C."/>
            <person name="Guy L."/>
            <person name="Ettema T.J."/>
        </authorList>
    </citation>
    <scope>NUCLEOTIDE SEQUENCE</scope>
</reference>
<gene>
    <name evidence="1" type="ORF">LCGC14_1411130</name>
</gene>
<evidence type="ECO:0000313" key="1">
    <source>
        <dbReference type="EMBL" id="KKM73375.1"/>
    </source>
</evidence>
<sequence length="83" mass="9308">MHSSFKSFLPHDVDACEPDVTVEYDYHAAEKMTRDYPGSDEHCEVTDVLLDGESVLAEMSAEMLELFAEEALEHAVSGRDWGD</sequence>
<proteinExistence type="predicted"/>